<feature type="active site" description="Proton acceptor" evidence="4">
    <location>
        <position position="293"/>
    </location>
</feature>
<dbReference type="InterPro" id="IPR023213">
    <property type="entry name" value="CAT-like_dom_sf"/>
</dbReference>
<dbReference type="eggNOG" id="ENOG502Z7P4">
    <property type="taxonomic scope" value="Bacteria"/>
</dbReference>
<protein>
    <submittedName>
        <fullName evidence="6">Choline-carnitine o-acyltransferase family protein</fullName>
    </submittedName>
</protein>
<dbReference type="InterPro" id="IPR042231">
    <property type="entry name" value="Cho/carn_acyl_trans_2"/>
</dbReference>
<organism evidence="6 7">
    <name type="scientific">Dichelobacter nodosus (strain VCS1703A)</name>
    <dbReference type="NCBI Taxonomy" id="246195"/>
    <lineage>
        <taxon>Bacteria</taxon>
        <taxon>Pseudomonadati</taxon>
        <taxon>Pseudomonadota</taxon>
        <taxon>Gammaproteobacteria</taxon>
        <taxon>Cardiobacteriales</taxon>
        <taxon>Cardiobacteriaceae</taxon>
        <taxon>Dichelobacter</taxon>
    </lineage>
</organism>
<dbReference type="SUPFAM" id="SSF52777">
    <property type="entry name" value="CoA-dependent acyltransferases"/>
    <property type="match status" value="2"/>
</dbReference>
<evidence type="ECO:0000313" key="7">
    <source>
        <dbReference type="Proteomes" id="UP000000248"/>
    </source>
</evidence>
<evidence type="ECO:0000259" key="5">
    <source>
        <dbReference type="Pfam" id="PF00755"/>
    </source>
</evidence>
<name>A5EV55_DICNV</name>
<feature type="domain" description="Choline/carnitine acyltransferase" evidence="5">
    <location>
        <begin position="4"/>
        <end position="570"/>
    </location>
</feature>
<evidence type="ECO:0000256" key="2">
    <source>
        <dbReference type="ARBA" id="ARBA00022679"/>
    </source>
</evidence>
<dbReference type="PANTHER" id="PTHR22589">
    <property type="entry name" value="CARNITINE O-ACYLTRANSFERASE"/>
    <property type="match status" value="1"/>
</dbReference>
<dbReference type="KEGG" id="dno:DNO_0679"/>
<evidence type="ECO:0000256" key="4">
    <source>
        <dbReference type="PIRSR" id="PIRSR600542-1"/>
    </source>
</evidence>
<dbReference type="STRING" id="246195.DNO_0679"/>
<dbReference type="InterPro" id="IPR000542">
    <property type="entry name" value="Carn_acyl_trans"/>
</dbReference>
<evidence type="ECO:0000256" key="1">
    <source>
        <dbReference type="ARBA" id="ARBA00005232"/>
    </source>
</evidence>
<sequence>MPLLPFPEFSAAINRFKFWLEPLVGTDRDVFNLIDAFAEKEGKALYEALKIQMEAVSPALWLVDLWRRQFLGLHEPLPLAGNMVMKIDWVLPQTGLKLVAHFAAAMAQVHCDYLTGNLPPLQHDNTLLNMTQWAILRGAARRPALPRNEFWIQEPQTLSGHIVVLYRGYAWKVLIADDKARVATPAQLENVLYELVQTTNNNNELPFSLPSILPTEKALEIRAQLLSRTENNQIMKMVENAWFILSLDDAHFSEEEDALLDAAFGQGNNLWAYKPLNFISHFKDDRLYVHFEHSHLDPATVSDMMGFARDNYECILRCRHNNLPMDLNYQAMNWTIDGRKTVEAADSGRNEETGGTFKAMSEALNDYQRQSEKWMITIQDIFIIPQEQPLLKPYHQDAISHLLLQFGQLETYHKIRPMGELVDLRHLQDGRFDWFTPLTVDSIRFVQRLQHNQATVEDFEKAIKAHEKRLRITREGLGIWGWWLALKHIAKVQGIEVPIFNHPQIQSLTNPFIHTMRLFDGACTSHIAVAPPDKRGMGIHYAFDASHISFVITHRRSKINEIERFCRSLNSGYRQIINILKNSGRVEL</sequence>
<dbReference type="EMBL" id="CP000513">
    <property type="protein sequence ID" value="ABQ14018.1"/>
    <property type="molecule type" value="Genomic_DNA"/>
</dbReference>
<dbReference type="GO" id="GO:0016746">
    <property type="term" value="F:acyltransferase activity"/>
    <property type="evidence" value="ECO:0007669"/>
    <property type="project" value="UniProtKB-KW"/>
</dbReference>
<keyword evidence="3 6" id="KW-0012">Acyltransferase</keyword>
<dbReference type="HOGENOM" id="CLU_013513_5_1_6"/>
<evidence type="ECO:0000256" key="3">
    <source>
        <dbReference type="ARBA" id="ARBA00023315"/>
    </source>
</evidence>
<gene>
    <name evidence="6" type="ordered locus">DNO_0679</name>
</gene>
<dbReference type="Pfam" id="PF00755">
    <property type="entry name" value="Carn_acyltransf"/>
    <property type="match status" value="1"/>
</dbReference>
<reference evidence="6 7" key="1">
    <citation type="journal article" date="2007" name="Nat. Biotechnol.">
        <title>Genome sequence and identification of candidate vaccine antigens from the animal pathogen Dichelobacter nodosus.</title>
        <authorList>
            <person name="Myers G.S."/>
            <person name="Parker D."/>
            <person name="Al-Hasani K."/>
            <person name="Kennan R.M."/>
            <person name="Seemann T."/>
            <person name="Ren Q."/>
            <person name="Badger J.H."/>
            <person name="Selengut J.D."/>
            <person name="Deboy R.T."/>
            <person name="Tettelin H."/>
            <person name="Boyce J.D."/>
            <person name="McCarl V.P."/>
            <person name="Han X."/>
            <person name="Nelson W.C."/>
            <person name="Madupu R."/>
            <person name="Mohamoud Y."/>
            <person name="Holley T."/>
            <person name="Fedorova N."/>
            <person name="Khouri H."/>
            <person name="Bottomley S.P."/>
            <person name="Whittington R.J."/>
            <person name="Adler B."/>
            <person name="Songer J.G."/>
            <person name="Rood J.I."/>
            <person name="Paulsen I.T."/>
        </authorList>
    </citation>
    <scope>NUCLEOTIDE SEQUENCE [LARGE SCALE GENOMIC DNA]</scope>
    <source>
        <strain evidence="6 7">VCS1703A</strain>
    </source>
</reference>
<accession>A5EV55</accession>
<dbReference type="Proteomes" id="UP000000248">
    <property type="component" value="Chromosome"/>
</dbReference>
<keyword evidence="2 6" id="KW-0808">Transferase</keyword>
<evidence type="ECO:0000313" key="6">
    <source>
        <dbReference type="EMBL" id="ABQ14018.1"/>
    </source>
</evidence>
<keyword evidence="7" id="KW-1185">Reference proteome</keyword>
<proteinExistence type="inferred from homology"/>
<dbReference type="AlphaFoldDB" id="A5EV55"/>
<comment type="similarity">
    <text evidence="1">Belongs to the carnitine/choline acetyltransferase family.</text>
</comment>
<dbReference type="Gene3D" id="3.30.559.70">
    <property type="entry name" value="Choline/Carnitine o-acyltransferase, domain 2"/>
    <property type="match status" value="1"/>
</dbReference>
<dbReference type="InterPro" id="IPR039551">
    <property type="entry name" value="Cho/carn_acyl_trans"/>
</dbReference>
<dbReference type="Gene3D" id="3.30.559.10">
    <property type="entry name" value="Chloramphenicol acetyltransferase-like domain"/>
    <property type="match status" value="1"/>
</dbReference>